<evidence type="ECO:0000313" key="2">
    <source>
        <dbReference type="Proteomes" id="UP000654075"/>
    </source>
</evidence>
<organism evidence="1 2">
    <name type="scientific">Polarella glacialis</name>
    <name type="common">Dinoflagellate</name>
    <dbReference type="NCBI Taxonomy" id="89957"/>
    <lineage>
        <taxon>Eukaryota</taxon>
        <taxon>Sar</taxon>
        <taxon>Alveolata</taxon>
        <taxon>Dinophyceae</taxon>
        <taxon>Suessiales</taxon>
        <taxon>Suessiaceae</taxon>
        <taxon>Polarella</taxon>
    </lineage>
</organism>
<feature type="non-terminal residue" evidence="1">
    <location>
        <position position="129"/>
    </location>
</feature>
<evidence type="ECO:0000313" key="1">
    <source>
        <dbReference type="EMBL" id="CAE8605151.1"/>
    </source>
</evidence>
<proteinExistence type="predicted"/>
<protein>
    <submittedName>
        <fullName evidence="1">Uncharacterized protein</fullName>
    </submittedName>
</protein>
<dbReference type="AlphaFoldDB" id="A0A813EXS7"/>
<sequence>QLPKASAAPTPTGPTLAAVHIGQQGRLWALFSTGCVEAWDVLGQSPQRIQQWQAKWPAALRDVSLAQAQARSHGRQRFSPTAVCHQPSLSHGVGDLFVAGHTLADGLPVLLRLVTEITEATDVNITKSE</sequence>
<accession>A0A813EXS7</accession>
<reference evidence="1" key="1">
    <citation type="submission" date="2021-02" db="EMBL/GenBank/DDBJ databases">
        <authorList>
            <person name="Dougan E. K."/>
            <person name="Rhodes N."/>
            <person name="Thang M."/>
            <person name="Chan C."/>
        </authorList>
    </citation>
    <scope>NUCLEOTIDE SEQUENCE</scope>
</reference>
<gene>
    <name evidence="1" type="ORF">PGLA1383_LOCUS23280</name>
</gene>
<name>A0A813EXS7_POLGL</name>
<comment type="caution">
    <text evidence="1">The sequence shown here is derived from an EMBL/GenBank/DDBJ whole genome shotgun (WGS) entry which is preliminary data.</text>
</comment>
<dbReference type="EMBL" id="CAJNNV010017436">
    <property type="protein sequence ID" value="CAE8605151.1"/>
    <property type="molecule type" value="Genomic_DNA"/>
</dbReference>
<keyword evidence="2" id="KW-1185">Reference proteome</keyword>
<dbReference type="Proteomes" id="UP000654075">
    <property type="component" value="Unassembled WGS sequence"/>
</dbReference>